<accession>A0ABC8KQ68</accession>
<dbReference type="AlphaFoldDB" id="A0ABC8KQ68"/>
<name>A0ABC8KQ68_ERUVS</name>
<feature type="region of interest" description="Disordered" evidence="1">
    <location>
        <begin position="44"/>
        <end position="63"/>
    </location>
</feature>
<dbReference type="Proteomes" id="UP001642260">
    <property type="component" value="Unassembled WGS sequence"/>
</dbReference>
<gene>
    <name evidence="2" type="ORF">ERUC_LOCUS27123</name>
</gene>
<feature type="compositionally biased region" description="Basic and acidic residues" evidence="1">
    <location>
        <begin position="14"/>
        <end position="25"/>
    </location>
</feature>
<reference evidence="2 3" key="1">
    <citation type="submission" date="2022-03" db="EMBL/GenBank/DDBJ databases">
        <authorList>
            <person name="Macdonald S."/>
            <person name="Ahmed S."/>
            <person name="Newling K."/>
        </authorList>
    </citation>
    <scope>NUCLEOTIDE SEQUENCE [LARGE SCALE GENOMIC DNA]</scope>
</reference>
<protein>
    <submittedName>
        <fullName evidence="2">Uncharacterized protein</fullName>
    </submittedName>
</protein>
<keyword evidence="3" id="KW-1185">Reference proteome</keyword>
<sequence>MATSTMGGATRKRLTPEEEKKRDEQDQMVTADFALSHFMFLRDRIQAGDSENHPSKKRNHHER</sequence>
<comment type="caution">
    <text evidence="2">The sequence shown here is derived from an EMBL/GenBank/DDBJ whole genome shotgun (WGS) entry which is preliminary data.</text>
</comment>
<proteinExistence type="predicted"/>
<dbReference type="EMBL" id="CAKOAT010305154">
    <property type="protein sequence ID" value="CAH8361367.1"/>
    <property type="molecule type" value="Genomic_DNA"/>
</dbReference>
<organism evidence="2 3">
    <name type="scientific">Eruca vesicaria subsp. sativa</name>
    <name type="common">Garden rocket</name>
    <name type="synonym">Eruca sativa</name>
    <dbReference type="NCBI Taxonomy" id="29727"/>
    <lineage>
        <taxon>Eukaryota</taxon>
        <taxon>Viridiplantae</taxon>
        <taxon>Streptophyta</taxon>
        <taxon>Embryophyta</taxon>
        <taxon>Tracheophyta</taxon>
        <taxon>Spermatophyta</taxon>
        <taxon>Magnoliopsida</taxon>
        <taxon>eudicotyledons</taxon>
        <taxon>Gunneridae</taxon>
        <taxon>Pentapetalae</taxon>
        <taxon>rosids</taxon>
        <taxon>malvids</taxon>
        <taxon>Brassicales</taxon>
        <taxon>Brassicaceae</taxon>
        <taxon>Brassiceae</taxon>
        <taxon>Eruca</taxon>
    </lineage>
</organism>
<evidence type="ECO:0000256" key="1">
    <source>
        <dbReference type="SAM" id="MobiDB-lite"/>
    </source>
</evidence>
<evidence type="ECO:0000313" key="3">
    <source>
        <dbReference type="Proteomes" id="UP001642260"/>
    </source>
</evidence>
<evidence type="ECO:0000313" key="2">
    <source>
        <dbReference type="EMBL" id="CAH8361367.1"/>
    </source>
</evidence>
<feature type="compositionally biased region" description="Basic and acidic residues" evidence="1">
    <location>
        <begin position="44"/>
        <end position="54"/>
    </location>
</feature>
<feature type="region of interest" description="Disordered" evidence="1">
    <location>
        <begin position="1"/>
        <end position="27"/>
    </location>
</feature>